<accession>A0A2G5FBG3</accession>
<dbReference type="AlphaFoldDB" id="A0A2G5FBG3"/>
<dbReference type="STRING" id="218851.A0A2G5FBG3"/>
<gene>
    <name evidence="2" type="ORF">AQUCO_00100623v1</name>
</gene>
<evidence type="ECO:0000313" key="3">
    <source>
        <dbReference type="Proteomes" id="UP000230069"/>
    </source>
</evidence>
<reference evidence="2 3" key="1">
    <citation type="submission" date="2017-09" db="EMBL/GenBank/DDBJ databases">
        <title>WGS assembly of Aquilegia coerulea Goldsmith.</title>
        <authorList>
            <person name="Hodges S."/>
            <person name="Kramer E."/>
            <person name="Nordborg M."/>
            <person name="Tomkins J."/>
            <person name="Borevitz J."/>
            <person name="Derieg N."/>
            <person name="Yan J."/>
            <person name="Mihaltcheva S."/>
            <person name="Hayes R.D."/>
            <person name="Rokhsar D."/>
        </authorList>
    </citation>
    <scope>NUCLEOTIDE SEQUENCE [LARGE SCALE GENOMIC DNA]</scope>
    <source>
        <strain evidence="3">cv. Goldsmith</strain>
    </source>
</reference>
<dbReference type="OrthoDB" id="642536at2759"/>
<dbReference type="FunCoup" id="A0A2G5FBG3">
    <property type="interactions" value="10"/>
</dbReference>
<dbReference type="Proteomes" id="UP000230069">
    <property type="component" value="Unassembled WGS sequence"/>
</dbReference>
<evidence type="ECO:0000259" key="1">
    <source>
        <dbReference type="Pfam" id="PF03478"/>
    </source>
</evidence>
<dbReference type="InterPro" id="IPR050942">
    <property type="entry name" value="F-box_BR-signaling"/>
</dbReference>
<feature type="domain" description="KIB1-4 beta-propeller" evidence="1">
    <location>
        <begin position="72"/>
        <end position="337"/>
    </location>
</feature>
<dbReference type="PANTHER" id="PTHR44259">
    <property type="entry name" value="OS07G0183000 PROTEIN-RELATED"/>
    <property type="match status" value="1"/>
</dbReference>
<proteinExistence type="predicted"/>
<keyword evidence="3" id="KW-1185">Reference proteome</keyword>
<dbReference type="InterPro" id="IPR005174">
    <property type="entry name" value="KIB1-4_b-propeller"/>
</dbReference>
<dbReference type="EMBL" id="KZ305018">
    <property type="protein sequence ID" value="PIA65270.1"/>
    <property type="molecule type" value="Genomic_DNA"/>
</dbReference>
<organism evidence="2 3">
    <name type="scientific">Aquilegia coerulea</name>
    <name type="common">Rocky mountain columbine</name>
    <dbReference type="NCBI Taxonomy" id="218851"/>
    <lineage>
        <taxon>Eukaryota</taxon>
        <taxon>Viridiplantae</taxon>
        <taxon>Streptophyta</taxon>
        <taxon>Embryophyta</taxon>
        <taxon>Tracheophyta</taxon>
        <taxon>Spermatophyta</taxon>
        <taxon>Magnoliopsida</taxon>
        <taxon>Ranunculales</taxon>
        <taxon>Ranunculaceae</taxon>
        <taxon>Thalictroideae</taxon>
        <taxon>Aquilegia</taxon>
    </lineage>
</organism>
<evidence type="ECO:0000313" key="2">
    <source>
        <dbReference type="EMBL" id="PIA65270.1"/>
    </source>
</evidence>
<protein>
    <recommendedName>
        <fullName evidence="1">KIB1-4 beta-propeller domain-containing protein</fullName>
    </recommendedName>
</protein>
<dbReference type="PANTHER" id="PTHR44259:SF114">
    <property type="entry name" value="OS06G0707300 PROTEIN"/>
    <property type="match status" value="1"/>
</dbReference>
<dbReference type="Pfam" id="PF03478">
    <property type="entry name" value="Beta-prop_KIB1-4"/>
    <property type="match status" value="1"/>
</dbReference>
<dbReference type="InParanoid" id="A0A2G5FBG3"/>
<name>A0A2G5FBG3_AQUCA</name>
<sequence>MDRPIPLNWLDLPSHIQAFISEKLVHIKDYIRFSAVCHSWHSIYTQNPHRHLMHRQLPVLKLSSDYGKTKIYDLSSERVHKIPVRIREYYEYSRCSTEGWLVSKPVIWNPSLHLFNPFLSVANKIELPWLLSNFYFDKVVLSANPASNPHFVVMAVCLFRVCKLAFYKSGNETWTYLDCNCGTIEDVIYYKNHFYVVNSDGAVWVCDATSPHPSLLNVVSVPPPGHTCVNRRTYMVESSGELLQVARIWKQRDGYNLHPHLFVTAEFKIFKLDKAPNSKWVEMTTLGGQTLFLGDNSSLSILASDFLGCKPNCIYFTHEGCGDSIGEFGYLDMGVYNLENGSTEPHCPQNYKTIKHPASFWIEPTLASALTK</sequence>